<dbReference type="NCBIfam" id="TIGR00150">
    <property type="entry name" value="T6A_YjeE"/>
    <property type="match status" value="1"/>
</dbReference>
<dbReference type="InterPro" id="IPR027417">
    <property type="entry name" value="P-loop_NTPase"/>
</dbReference>
<evidence type="ECO:0000256" key="11">
    <source>
        <dbReference type="SAM" id="MobiDB-lite"/>
    </source>
</evidence>
<evidence type="ECO:0000256" key="5">
    <source>
        <dbReference type="ARBA" id="ARBA00022694"/>
    </source>
</evidence>
<comment type="similarity">
    <text evidence="2">Belongs to the TsaE family.</text>
</comment>
<dbReference type="PANTHER" id="PTHR33540:SF2">
    <property type="entry name" value="TRNA THREONYLCARBAMOYLADENOSINE BIOSYNTHESIS PROTEIN TSAE"/>
    <property type="match status" value="1"/>
</dbReference>
<keyword evidence="13" id="KW-1185">Reference proteome</keyword>
<proteinExistence type="inferred from homology"/>
<keyword evidence="6" id="KW-0479">Metal-binding</keyword>
<reference evidence="12 13" key="1">
    <citation type="submission" date="2024-03" db="EMBL/GenBank/DDBJ databases">
        <title>High-quality draft genome sequencing of Tistrella sp. BH-R2-4.</title>
        <authorList>
            <person name="Dong C."/>
        </authorList>
    </citation>
    <scope>NUCLEOTIDE SEQUENCE [LARGE SCALE GENOMIC DNA]</scope>
    <source>
        <strain evidence="12 13">BH-R2-4</strain>
    </source>
</reference>
<feature type="compositionally biased region" description="Low complexity" evidence="11">
    <location>
        <begin position="177"/>
        <end position="198"/>
    </location>
</feature>
<evidence type="ECO:0000256" key="10">
    <source>
        <dbReference type="ARBA" id="ARBA00032441"/>
    </source>
</evidence>
<feature type="region of interest" description="Disordered" evidence="11">
    <location>
        <begin position="1"/>
        <end position="24"/>
    </location>
</feature>
<evidence type="ECO:0000256" key="2">
    <source>
        <dbReference type="ARBA" id="ARBA00007599"/>
    </source>
</evidence>
<evidence type="ECO:0000256" key="9">
    <source>
        <dbReference type="ARBA" id="ARBA00022842"/>
    </source>
</evidence>
<evidence type="ECO:0000313" key="13">
    <source>
        <dbReference type="Proteomes" id="UP001413721"/>
    </source>
</evidence>
<accession>A0ABU9YH45</accession>
<name>A0ABU9YH45_9PROT</name>
<protein>
    <recommendedName>
        <fullName evidence="3">tRNA threonylcarbamoyladenosine biosynthesis protein TsaE</fullName>
    </recommendedName>
    <alternativeName>
        <fullName evidence="10">t(6)A37 threonylcarbamoyladenosine biosynthesis protein TsaE</fullName>
    </alternativeName>
</protein>
<evidence type="ECO:0000313" key="12">
    <source>
        <dbReference type="EMBL" id="MEN2988114.1"/>
    </source>
</evidence>
<keyword evidence="7" id="KW-0547">Nucleotide-binding</keyword>
<evidence type="ECO:0000256" key="4">
    <source>
        <dbReference type="ARBA" id="ARBA00022490"/>
    </source>
</evidence>
<dbReference type="Gene3D" id="3.40.50.300">
    <property type="entry name" value="P-loop containing nucleotide triphosphate hydrolases"/>
    <property type="match status" value="1"/>
</dbReference>
<dbReference type="EMBL" id="JBBKTW010000002">
    <property type="protein sequence ID" value="MEN2988114.1"/>
    <property type="molecule type" value="Genomic_DNA"/>
</dbReference>
<dbReference type="SUPFAM" id="SSF52540">
    <property type="entry name" value="P-loop containing nucleoside triphosphate hydrolases"/>
    <property type="match status" value="1"/>
</dbReference>
<organism evidence="12 13">
    <name type="scientific">Tistrella arctica</name>
    <dbReference type="NCBI Taxonomy" id="3133430"/>
    <lineage>
        <taxon>Bacteria</taxon>
        <taxon>Pseudomonadati</taxon>
        <taxon>Pseudomonadota</taxon>
        <taxon>Alphaproteobacteria</taxon>
        <taxon>Geminicoccales</taxon>
        <taxon>Geminicoccaceae</taxon>
        <taxon>Tistrella</taxon>
    </lineage>
</organism>
<evidence type="ECO:0000256" key="1">
    <source>
        <dbReference type="ARBA" id="ARBA00004496"/>
    </source>
</evidence>
<evidence type="ECO:0000256" key="6">
    <source>
        <dbReference type="ARBA" id="ARBA00022723"/>
    </source>
</evidence>
<comment type="caution">
    <text evidence="12">The sequence shown here is derived from an EMBL/GenBank/DDBJ whole genome shotgun (WGS) entry which is preliminary data.</text>
</comment>
<keyword evidence="5" id="KW-0819">tRNA processing</keyword>
<keyword evidence="9" id="KW-0460">Magnesium</keyword>
<dbReference type="InterPro" id="IPR003442">
    <property type="entry name" value="T6A_TsaE"/>
</dbReference>
<evidence type="ECO:0000256" key="8">
    <source>
        <dbReference type="ARBA" id="ARBA00022840"/>
    </source>
</evidence>
<keyword evidence="8" id="KW-0067">ATP-binding</keyword>
<dbReference type="Proteomes" id="UP001413721">
    <property type="component" value="Unassembled WGS sequence"/>
</dbReference>
<evidence type="ECO:0000256" key="7">
    <source>
        <dbReference type="ARBA" id="ARBA00022741"/>
    </source>
</evidence>
<dbReference type="PANTHER" id="PTHR33540">
    <property type="entry name" value="TRNA THREONYLCARBAMOYLADENOSINE BIOSYNTHESIS PROTEIN TSAE"/>
    <property type="match status" value="1"/>
</dbReference>
<sequence length="198" mass="20774">MTAPSGNRPCRSLDTGGAGGSPRPIRLAREAETMAFARRLAPVLRDGGMVLLDGDLGAGKTAFARALIRSLAGADIEVPSPTFTLVQSYALDGVEVTHADLYRIDDPDEIDELGLEDAAAGGLVLVEWPERAGGRLDRGALRLRFAIADDGARLVTIDAPADWTARLGRHTCELPVDDAGGAEAPDAPGTPAPLRNDR</sequence>
<comment type="subcellular location">
    <subcellularLocation>
        <location evidence="1">Cytoplasm</location>
    </subcellularLocation>
</comment>
<evidence type="ECO:0000256" key="3">
    <source>
        <dbReference type="ARBA" id="ARBA00019010"/>
    </source>
</evidence>
<gene>
    <name evidence="12" type="primary">tsaE</name>
    <name evidence="12" type="ORF">WG926_07345</name>
</gene>
<dbReference type="Pfam" id="PF02367">
    <property type="entry name" value="TsaE"/>
    <property type="match status" value="1"/>
</dbReference>
<keyword evidence="4" id="KW-0963">Cytoplasm</keyword>
<feature type="region of interest" description="Disordered" evidence="11">
    <location>
        <begin position="176"/>
        <end position="198"/>
    </location>
</feature>